<sequence>MKKPLAALWRLALAAVVSIVLLIGIANVITQPVAFSTRTYRAEFTDVSGLHEKDDVRVRGVRVGKVEALRLKRSEGRSLAEVRFTMDTRFSVVPTSRLAIKFQALTGLRYVDVTGAAEGAATANRMTTVPTTMTQPSFDITVLFNGLQPVLATLSPDEINTFTDNVAAFLAGDGDGLGPMLDSIRKLTALVSDRSQVITTIVQNLSLLAHAVRGHSDSLVQVLKLVKEPIDSALTVLDEFRKSQIYGADFLGAVLRLFKSAGIQADIDIGTALDTAFTNVYDAIDWVKHIPVIWENIGPPPVPGTPAPCAKGRAELPLPMDVLLNGRKVVLCNQP</sequence>
<protein>
    <submittedName>
        <fullName evidence="3">ABC-type transporter Mla maintaining outer membrane lipid asymmetry, periplasmic component MlaD</fullName>
    </submittedName>
</protein>
<dbReference type="GO" id="GO:0005576">
    <property type="term" value="C:extracellular region"/>
    <property type="evidence" value="ECO:0007669"/>
    <property type="project" value="TreeGrafter"/>
</dbReference>
<proteinExistence type="predicted"/>
<reference evidence="3 4" key="1">
    <citation type="submission" date="2017-01" db="EMBL/GenBank/DDBJ databases">
        <authorList>
            <consortium name="Urmite Genomes"/>
        </authorList>
    </citation>
    <scope>NUCLEOTIDE SEQUENCE [LARGE SCALE GENOMIC DNA]</scope>
    <source>
        <strain evidence="3 4">AB215</strain>
    </source>
</reference>
<dbReference type="PANTHER" id="PTHR33371:SF17">
    <property type="entry name" value="MCE-FAMILY PROTEIN MCE1B"/>
    <property type="match status" value="1"/>
</dbReference>
<dbReference type="AlphaFoldDB" id="A0A2U3P962"/>
<accession>A0A2U3P962</accession>
<evidence type="ECO:0000313" key="4">
    <source>
        <dbReference type="Proteomes" id="UP000240424"/>
    </source>
</evidence>
<dbReference type="InterPro" id="IPR003399">
    <property type="entry name" value="Mce/MlaD"/>
</dbReference>
<evidence type="ECO:0000259" key="1">
    <source>
        <dbReference type="Pfam" id="PF02470"/>
    </source>
</evidence>
<dbReference type="EMBL" id="FUEZ01000004">
    <property type="protein sequence ID" value="SPM40270.1"/>
    <property type="molecule type" value="Genomic_DNA"/>
</dbReference>
<dbReference type="Pfam" id="PF02470">
    <property type="entry name" value="MlaD"/>
    <property type="match status" value="1"/>
</dbReference>
<dbReference type="RefSeq" id="WP_077079102.1">
    <property type="nucleotide sequence ID" value="NZ_FUEZ01000004.1"/>
</dbReference>
<organism evidence="3 4">
    <name type="scientific">Mycobacterium numidiamassiliense</name>
    <dbReference type="NCBI Taxonomy" id="1841861"/>
    <lineage>
        <taxon>Bacteria</taxon>
        <taxon>Bacillati</taxon>
        <taxon>Actinomycetota</taxon>
        <taxon>Actinomycetes</taxon>
        <taxon>Mycobacteriales</taxon>
        <taxon>Mycobacteriaceae</taxon>
        <taxon>Mycobacterium</taxon>
    </lineage>
</organism>
<dbReference type="InterPro" id="IPR024516">
    <property type="entry name" value="Mce_C"/>
</dbReference>
<dbReference type="STRING" id="1841861.GCA_900157365_00784"/>
<gene>
    <name evidence="3" type="ORF">MNAB215_2466</name>
</gene>
<feature type="domain" description="Mce/MlaD" evidence="1">
    <location>
        <begin position="37"/>
        <end position="114"/>
    </location>
</feature>
<evidence type="ECO:0000259" key="2">
    <source>
        <dbReference type="Pfam" id="PF11887"/>
    </source>
</evidence>
<feature type="domain" description="Mammalian cell entry C-terminal" evidence="2">
    <location>
        <begin position="127"/>
        <end position="224"/>
    </location>
</feature>
<dbReference type="Proteomes" id="UP000240424">
    <property type="component" value="Unassembled WGS sequence"/>
</dbReference>
<dbReference type="InterPro" id="IPR052336">
    <property type="entry name" value="MlaD_Phospholipid_Transporter"/>
</dbReference>
<dbReference type="PANTHER" id="PTHR33371">
    <property type="entry name" value="INTERMEMBRANE PHOSPHOLIPID TRANSPORT SYSTEM BINDING PROTEIN MLAD-RELATED"/>
    <property type="match status" value="1"/>
</dbReference>
<evidence type="ECO:0000313" key="3">
    <source>
        <dbReference type="EMBL" id="SPM40270.1"/>
    </source>
</evidence>
<name>A0A2U3P962_9MYCO</name>
<keyword evidence="4" id="KW-1185">Reference proteome</keyword>
<dbReference type="Pfam" id="PF11887">
    <property type="entry name" value="Mce4_CUP1"/>
    <property type="match status" value="1"/>
</dbReference>
<dbReference type="GO" id="GO:0051701">
    <property type="term" value="P:biological process involved in interaction with host"/>
    <property type="evidence" value="ECO:0007669"/>
    <property type="project" value="TreeGrafter"/>
</dbReference>
<dbReference type="OrthoDB" id="338143at2"/>